<gene>
    <name evidence="4" type="ORF">CALCODRAFT_514868</name>
</gene>
<evidence type="ECO:0000256" key="1">
    <source>
        <dbReference type="ARBA" id="ARBA00004141"/>
    </source>
</evidence>
<dbReference type="Pfam" id="PF07690">
    <property type="entry name" value="MFS_1"/>
    <property type="match status" value="1"/>
</dbReference>
<keyword evidence="5" id="KW-1185">Reference proteome</keyword>
<feature type="transmembrane region" description="Helical" evidence="3">
    <location>
        <begin position="260"/>
        <end position="283"/>
    </location>
</feature>
<dbReference type="GO" id="GO:0016020">
    <property type="term" value="C:membrane"/>
    <property type="evidence" value="ECO:0007669"/>
    <property type="project" value="UniProtKB-SubCell"/>
</dbReference>
<dbReference type="InParanoid" id="A0A165J4A2"/>
<dbReference type="PANTHER" id="PTHR11360">
    <property type="entry name" value="MONOCARBOXYLATE TRANSPORTER"/>
    <property type="match status" value="1"/>
</dbReference>
<evidence type="ECO:0000256" key="2">
    <source>
        <dbReference type="ARBA" id="ARBA00006727"/>
    </source>
</evidence>
<evidence type="ECO:0000256" key="3">
    <source>
        <dbReference type="SAM" id="Phobius"/>
    </source>
</evidence>
<comment type="similarity">
    <text evidence="2">Belongs to the major facilitator superfamily. Monocarboxylate porter (TC 2.A.1.13) family.</text>
</comment>
<keyword evidence="3" id="KW-0472">Membrane</keyword>
<dbReference type="PANTHER" id="PTHR11360:SF234">
    <property type="entry name" value="MFS-TYPE TRANSPORTER DBAD-RELATED"/>
    <property type="match status" value="1"/>
</dbReference>
<organism evidence="4 5">
    <name type="scientific">Calocera cornea HHB12733</name>
    <dbReference type="NCBI Taxonomy" id="1353952"/>
    <lineage>
        <taxon>Eukaryota</taxon>
        <taxon>Fungi</taxon>
        <taxon>Dikarya</taxon>
        <taxon>Basidiomycota</taxon>
        <taxon>Agaricomycotina</taxon>
        <taxon>Dacrymycetes</taxon>
        <taxon>Dacrymycetales</taxon>
        <taxon>Dacrymycetaceae</taxon>
        <taxon>Calocera</taxon>
    </lineage>
</organism>
<feature type="transmembrane region" description="Helical" evidence="3">
    <location>
        <begin position="125"/>
        <end position="143"/>
    </location>
</feature>
<sequence length="398" mass="42536">MEKMLDVELGSPRDFKTTAASSLTNVTDHKGDEAAVTTEPARDAHVIPDGGLRAWATVGGCWIISMCTFGYVNTYGVYQAYYIETLLPSYSASAISWIGSLQTCLLFLAGLVAGRWFDAGYFQHMMVGGSILLVGCIFGLSAAEPDAYWQVFLAQAVGQGVGLGLLYLPSVAVVGHHFLKRRSIAMGIAATGSSVGGIVFPILLNNVFQERGFGWGVRALGFFMLGALLLANLLCSTNYHPHQRMMKPPSPIKLLRDPPYLFGVTSVCIIGLGLYLVFFYVQLYAETQGISETVAFYTLAMLNGASVFGRTVPNYLADKVGPITVLIPASALAGTIVFALLGIRDVASLAVVCMLYGFFSGAYVSLLGPTFASMADDVSEIGSATHSPSPSQMLTDIY</sequence>
<name>A0A165J4A2_9BASI</name>
<keyword evidence="3" id="KW-1133">Transmembrane helix</keyword>
<comment type="subcellular location">
    <subcellularLocation>
        <location evidence="1">Membrane</location>
        <topology evidence="1">Multi-pass membrane protein</topology>
    </subcellularLocation>
</comment>
<reference evidence="4 5" key="1">
    <citation type="journal article" date="2016" name="Mol. Biol. Evol.">
        <title>Comparative Genomics of Early-Diverging Mushroom-Forming Fungi Provides Insights into the Origins of Lignocellulose Decay Capabilities.</title>
        <authorList>
            <person name="Nagy L.G."/>
            <person name="Riley R."/>
            <person name="Tritt A."/>
            <person name="Adam C."/>
            <person name="Daum C."/>
            <person name="Floudas D."/>
            <person name="Sun H."/>
            <person name="Yadav J.S."/>
            <person name="Pangilinan J."/>
            <person name="Larsson K.H."/>
            <person name="Matsuura K."/>
            <person name="Barry K."/>
            <person name="Labutti K."/>
            <person name="Kuo R."/>
            <person name="Ohm R.A."/>
            <person name="Bhattacharya S.S."/>
            <person name="Shirouzu T."/>
            <person name="Yoshinaga Y."/>
            <person name="Martin F.M."/>
            <person name="Grigoriev I.V."/>
            <person name="Hibbett D.S."/>
        </authorList>
    </citation>
    <scope>NUCLEOTIDE SEQUENCE [LARGE SCALE GENOMIC DNA]</scope>
    <source>
        <strain evidence="4 5">HHB12733</strain>
    </source>
</reference>
<evidence type="ECO:0000313" key="4">
    <source>
        <dbReference type="EMBL" id="KZT61355.1"/>
    </source>
</evidence>
<feature type="transmembrane region" description="Helical" evidence="3">
    <location>
        <begin position="347"/>
        <end position="366"/>
    </location>
</feature>
<dbReference type="AlphaFoldDB" id="A0A165J4A2"/>
<dbReference type="SUPFAM" id="SSF103473">
    <property type="entry name" value="MFS general substrate transporter"/>
    <property type="match status" value="1"/>
</dbReference>
<proteinExistence type="inferred from homology"/>
<dbReference type="InterPro" id="IPR050327">
    <property type="entry name" value="Proton-linked_MCT"/>
</dbReference>
<feature type="transmembrane region" description="Helical" evidence="3">
    <location>
        <begin position="184"/>
        <end position="203"/>
    </location>
</feature>
<keyword evidence="3" id="KW-0812">Transmembrane</keyword>
<dbReference type="Proteomes" id="UP000076842">
    <property type="component" value="Unassembled WGS sequence"/>
</dbReference>
<protein>
    <submittedName>
        <fullName evidence="4">MFS general substrate transporter</fullName>
    </submittedName>
</protein>
<feature type="transmembrane region" description="Helical" evidence="3">
    <location>
        <begin position="149"/>
        <end position="172"/>
    </location>
</feature>
<accession>A0A165J4A2</accession>
<evidence type="ECO:0000313" key="5">
    <source>
        <dbReference type="Proteomes" id="UP000076842"/>
    </source>
</evidence>
<dbReference type="EMBL" id="KV423924">
    <property type="protein sequence ID" value="KZT61355.1"/>
    <property type="molecule type" value="Genomic_DNA"/>
</dbReference>
<feature type="transmembrane region" description="Helical" evidence="3">
    <location>
        <begin position="52"/>
        <end position="72"/>
    </location>
</feature>
<dbReference type="InterPro" id="IPR036259">
    <property type="entry name" value="MFS_trans_sf"/>
</dbReference>
<feature type="transmembrane region" description="Helical" evidence="3">
    <location>
        <begin position="92"/>
        <end position="113"/>
    </location>
</feature>
<feature type="transmembrane region" description="Helical" evidence="3">
    <location>
        <begin position="320"/>
        <end position="341"/>
    </location>
</feature>
<dbReference type="Gene3D" id="1.20.1250.20">
    <property type="entry name" value="MFS general substrate transporter like domains"/>
    <property type="match status" value="2"/>
</dbReference>
<dbReference type="InterPro" id="IPR011701">
    <property type="entry name" value="MFS"/>
</dbReference>
<feature type="transmembrane region" description="Helical" evidence="3">
    <location>
        <begin position="215"/>
        <end position="239"/>
    </location>
</feature>
<dbReference type="GO" id="GO:0022857">
    <property type="term" value="F:transmembrane transporter activity"/>
    <property type="evidence" value="ECO:0007669"/>
    <property type="project" value="InterPro"/>
</dbReference>
<dbReference type="OrthoDB" id="6499973at2759"/>